<sequence length="103" mass="11852">MRDILIQITKQNRWLTPAPLSDMFERFPPLGKEGTTDDEEETLIGPLDYERVIRPDHSSTKGMETHNPSQHSTAQTSRRQAFKASTRHERGKTPMEQLESKFG</sequence>
<name>A0ABR0NE87_GOSAR</name>
<dbReference type="Proteomes" id="UP001358586">
    <property type="component" value="Chromosome 10"/>
</dbReference>
<gene>
    <name evidence="2" type="ORF">PVK06_034468</name>
</gene>
<keyword evidence="3" id="KW-1185">Reference proteome</keyword>
<feature type="compositionally biased region" description="Basic and acidic residues" evidence="1">
    <location>
        <begin position="86"/>
        <end position="103"/>
    </location>
</feature>
<reference evidence="2 3" key="1">
    <citation type="submission" date="2023-03" db="EMBL/GenBank/DDBJ databases">
        <title>WGS of Gossypium arboreum.</title>
        <authorList>
            <person name="Yu D."/>
        </authorList>
    </citation>
    <scope>NUCLEOTIDE SEQUENCE [LARGE SCALE GENOMIC DNA]</scope>
    <source>
        <tissue evidence="2">Leaf</tissue>
    </source>
</reference>
<feature type="region of interest" description="Disordered" evidence="1">
    <location>
        <begin position="25"/>
        <end position="103"/>
    </location>
</feature>
<protein>
    <submittedName>
        <fullName evidence="2">Uncharacterized protein</fullName>
    </submittedName>
</protein>
<dbReference type="EMBL" id="JARKNE010000010">
    <property type="protein sequence ID" value="KAK5793325.1"/>
    <property type="molecule type" value="Genomic_DNA"/>
</dbReference>
<evidence type="ECO:0000313" key="2">
    <source>
        <dbReference type="EMBL" id="KAK5793325.1"/>
    </source>
</evidence>
<feature type="compositionally biased region" description="Basic and acidic residues" evidence="1">
    <location>
        <begin position="48"/>
        <end position="59"/>
    </location>
</feature>
<evidence type="ECO:0000313" key="3">
    <source>
        <dbReference type="Proteomes" id="UP001358586"/>
    </source>
</evidence>
<organism evidence="2 3">
    <name type="scientific">Gossypium arboreum</name>
    <name type="common">Tree cotton</name>
    <name type="synonym">Gossypium nanking</name>
    <dbReference type="NCBI Taxonomy" id="29729"/>
    <lineage>
        <taxon>Eukaryota</taxon>
        <taxon>Viridiplantae</taxon>
        <taxon>Streptophyta</taxon>
        <taxon>Embryophyta</taxon>
        <taxon>Tracheophyta</taxon>
        <taxon>Spermatophyta</taxon>
        <taxon>Magnoliopsida</taxon>
        <taxon>eudicotyledons</taxon>
        <taxon>Gunneridae</taxon>
        <taxon>Pentapetalae</taxon>
        <taxon>rosids</taxon>
        <taxon>malvids</taxon>
        <taxon>Malvales</taxon>
        <taxon>Malvaceae</taxon>
        <taxon>Malvoideae</taxon>
        <taxon>Gossypium</taxon>
    </lineage>
</organism>
<comment type="caution">
    <text evidence="2">The sequence shown here is derived from an EMBL/GenBank/DDBJ whole genome shotgun (WGS) entry which is preliminary data.</text>
</comment>
<evidence type="ECO:0000256" key="1">
    <source>
        <dbReference type="SAM" id="MobiDB-lite"/>
    </source>
</evidence>
<accession>A0ABR0NE87</accession>
<feature type="compositionally biased region" description="Polar residues" evidence="1">
    <location>
        <begin position="60"/>
        <end position="79"/>
    </location>
</feature>
<proteinExistence type="predicted"/>